<reference evidence="4" key="1">
    <citation type="submission" date="2021-05" db="EMBL/GenBank/DDBJ databases">
        <authorList>
            <person name="Alioto T."/>
            <person name="Alioto T."/>
            <person name="Gomez Garrido J."/>
        </authorList>
    </citation>
    <scope>NUCLEOTIDE SEQUENCE</scope>
</reference>
<dbReference type="InterPro" id="IPR045789">
    <property type="entry name" value="Insc_C"/>
</dbReference>
<feature type="compositionally biased region" description="Low complexity" evidence="2">
    <location>
        <begin position="43"/>
        <end position="54"/>
    </location>
</feature>
<feature type="compositionally biased region" description="Basic and acidic residues" evidence="2">
    <location>
        <begin position="279"/>
        <end position="293"/>
    </location>
</feature>
<dbReference type="SUPFAM" id="SSF48371">
    <property type="entry name" value="ARM repeat"/>
    <property type="match status" value="1"/>
</dbReference>
<dbReference type="GO" id="GO:0008093">
    <property type="term" value="F:cytoskeletal anchor activity"/>
    <property type="evidence" value="ECO:0007669"/>
    <property type="project" value="TreeGrafter"/>
</dbReference>
<feature type="compositionally biased region" description="Polar residues" evidence="2">
    <location>
        <begin position="32"/>
        <end position="42"/>
    </location>
</feature>
<dbReference type="InterPro" id="IPR011989">
    <property type="entry name" value="ARM-like"/>
</dbReference>
<feature type="compositionally biased region" description="Polar residues" evidence="2">
    <location>
        <begin position="351"/>
        <end position="370"/>
    </location>
</feature>
<feature type="compositionally biased region" description="Low complexity" evidence="2">
    <location>
        <begin position="213"/>
        <end position="223"/>
    </location>
</feature>
<feature type="region of interest" description="Disordered" evidence="2">
    <location>
        <begin position="799"/>
        <end position="850"/>
    </location>
</feature>
<feature type="region of interest" description="Disordered" evidence="2">
    <location>
        <begin position="640"/>
        <end position="738"/>
    </location>
</feature>
<dbReference type="EMBL" id="HBUF01190685">
    <property type="protein sequence ID" value="CAG6658278.1"/>
    <property type="molecule type" value="Transcribed_RNA"/>
</dbReference>
<dbReference type="CDD" id="cd21966">
    <property type="entry name" value="INSC_LBD"/>
    <property type="match status" value="1"/>
</dbReference>
<dbReference type="GO" id="GO:0008356">
    <property type="term" value="P:asymmetric cell division"/>
    <property type="evidence" value="ECO:0007669"/>
    <property type="project" value="InterPro"/>
</dbReference>
<evidence type="ECO:0000313" key="4">
    <source>
        <dbReference type="EMBL" id="CAG6658278.1"/>
    </source>
</evidence>
<feature type="region of interest" description="Disordered" evidence="2">
    <location>
        <begin position="346"/>
        <end position="370"/>
    </location>
</feature>
<dbReference type="GO" id="GO:0045179">
    <property type="term" value="C:apical cortex"/>
    <property type="evidence" value="ECO:0007669"/>
    <property type="project" value="TreeGrafter"/>
</dbReference>
<feature type="compositionally biased region" description="Basic and acidic residues" evidence="2">
    <location>
        <begin position="196"/>
        <end position="205"/>
    </location>
</feature>
<feature type="region of interest" description="Disordered" evidence="2">
    <location>
        <begin position="273"/>
        <end position="301"/>
    </location>
</feature>
<name>A0A8D8WGQ5_9HEMI</name>
<dbReference type="GO" id="GO:0000132">
    <property type="term" value="P:establishment of mitotic spindle orientation"/>
    <property type="evidence" value="ECO:0007669"/>
    <property type="project" value="TreeGrafter"/>
</dbReference>
<organism evidence="4">
    <name type="scientific">Cacopsylla melanoneura</name>
    <dbReference type="NCBI Taxonomy" id="428564"/>
    <lineage>
        <taxon>Eukaryota</taxon>
        <taxon>Metazoa</taxon>
        <taxon>Ecdysozoa</taxon>
        <taxon>Arthropoda</taxon>
        <taxon>Hexapoda</taxon>
        <taxon>Insecta</taxon>
        <taxon>Pterygota</taxon>
        <taxon>Neoptera</taxon>
        <taxon>Paraneoptera</taxon>
        <taxon>Hemiptera</taxon>
        <taxon>Sternorrhyncha</taxon>
        <taxon>Psylloidea</taxon>
        <taxon>Psyllidae</taxon>
        <taxon>Psyllinae</taxon>
        <taxon>Cacopsylla</taxon>
    </lineage>
</organism>
<feature type="compositionally biased region" description="Basic and acidic residues" evidence="2">
    <location>
        <begin position="174"/>
        <end position="184"/>
    </location>
</feature>
<feature type="compositionally biased region" description="Acidic residues" evidence="2">
    <location>
        <begin position="78"/>
        <end position="87"/>
    </location>
</feature>
<feature type="domain" description="Protein inscuteable homologue C-terminal" evidence="3">
    <location>
        <begin position="970"/>
        <end position="1296"/>
    </location>
</feature>
<dbReference type="InterPro" id="IPR000225">
    <property type="entry name" value="Armadillo"/>
</dbReference>
<dbReference type="PANTHER" id="PTHR21386">
    <property type="entry name" value="INSCUTEABLE"/>
    <property type="match status" value="1"/>
</dbReference>
<dbReference type="Pfam" id="PF19427">
    <property type="entry name" value="Insc_C"/>
    <property type="match status" value="1"/>
</dbReference>
<dbReference type="GO" id="GO:0045176">
    <property type="term" value="P:apical protein localization"/>
    <property type="evidence" value="ECO:0007669"/>
    <property type="project" value="TreeGrafter"/>
</dbReference>
<feature type="repeat" description="ARM" evidence="1">
    <location>
        <begin position="1077"/>
        <end position="1107"/>
    </location>
</feature>
<feature type="compositionally biased region" description="Basic and acidic residues" evidence="2">
    <location>
        <begin position="827"/>
        <end position="837"/>
    </location>
</feature>
<feature type="region of interest" description="Disordered" evidence="2">
    <location>
        <begin position="567"/>
        <end position="619"/>
    </location>
</feature>
<dbReference type="InterPro" id="IPR039921">
    <property type="entry name" value="Inscuteable"/>
</dbReference>
<dbReference type="PANTHER" id="PTHR21386:SF0">
    <property type="entry name" value="PROTEIN INSCUTEABLE HOMOLOG"/>
    <property type="match status" value="1"/>
</dbReference>
<accession>A0A8D8WGQ5</accession>
<evidence type="ECO:0000256" key="1">
    <source>
        <dbReference type="PROSITE-ProRule" id="PRU00259"/>
    </source>
</evidence>
<protein>
    <submittedName>
        <fullName evidence="4">Protein inscuteable homolog</fullName>
    </submittedName>
</protein>
<dbReference type="Gene3D" id="1.25.10.10">
    <property type="entry name" value="Leucine-rich Repeat Variant"/>
    <property type="match status" value="1"/>
</dbReference>
<feature type="compositionally biased region" description="Polar residues" evidence="2">
    <location>
        <begin position="122"/>
        <end position="173"/>
    </location>
</feature>
<feature type="compositionally biased region" description="Polar residues" evidence="2">
    <location>
        <begin position="567"/>
        <end position="579"/>
    </location>
</feature>
<evidence type="ECO:0000256" key="2">
    <source>
        <dbReference type="SAM" id="MobiDB-lite"/>
    </source>
</evidence>
<proteinExistence type="predicted"/>
<feature type="compositionally biased region" description="Polar residues" evidence="2">
    <location>
        <begin position="659"/>
        <end position="711"/>
    </location>
</feature>
<evidence type="ECO:0000259" key="3">
    <source>
        <dbReference type="Pfam" id="PF19427"/>
    </source>
</evidence>
<feature type="region of interest" description="Disordered" evidence="2">
    <location>
        <begin position="20"/>
        <end position="223"/>
    </location>
</feature>
<sequence>MMGEFHRTYSKVWWPNLELEDTLSPSSSPSSNGSHRSQDSGFSQDSDTSTSKQTSEQHLRNFAHTPENQIHSSPEPCENIEESDEHEDIILPESQYSETPMRVKKSATKGNSQQEKGRQILSCDQNHLTPDRSGTSLNRHSTQYDVEYSRQNQSGRRTNQKLNCSEPLQNYKSIESEKQSYLRKRDNRKSLGSMKNPDKKSTESRKNRHSLSLNLVNNQNEENVNPRLYQSYSEQKHQPYQRQNSAPCQSRSNEFFRETFNFQPYKNESVSSVTTPRLVDSKPRESCHGEFNRTRSPLPNQKTFSNHSHNITAGNLPHPSDSPDVHYARVYHNHTMPEVKTAPTTEPLIQRPSSGSKSAIIDSRNQSTTERNSVMLQNLNPAERQLLENLTANYLSKSTCLEKDESIYENLERNLVSKVIDKVQKSGSKSLQETNERNSVSLNITSTAFNQTVDPILNHTVDRHDYNTSDIFDPRNNLQRYHTYSQICDQDSNCFIKKWDVSDSSVSQSNILDNSAASMHDSRFSVNNLSQCTTQLTQDSTYSEYSSNLTAASYLLPEYSTYCSANCSTSQRNPETTRNGPEVINESWKSNHPRSPPSTTRHTSSQQNNVNQYGCPVPTTVNFSEQSSLENSMLSESINSVLSRHRSKSNEAIDISPSKKVQNSSYTGQQPDQRTFVQNQNQTPVEESTSVPMAQVPHQSNTSSPLGNSEISKLKFRRRSRNESNNERTRRSRSLARVNRHSTAFEIDQQEESNHIRRCKSLSNLEANQSTTFSEEQPIEELPELRGGKSFLQSNLDLIEPPHFTSTPKKPPRSLEIHRRCPPPPEILRKTPDIREPEQDETISRSTDPPVSHWLRELSQRYDAEYMTALQSKALISERLGESQILSGPASKYIVTLQEKIRTISSEFTKLLRQIEKFKWDLIGPLSQSLLGHIEQFLSDYQVSSPLMRTECDALRGEAFREPPTGDKLKTRISSLGKSFATVVDTILFDQIKHLLSTLDKDRTPSVVLSTLSSLTKLGLDSAHLGNLVARYPGGGMRTIVSVLLDVPCIHVTVCALRTITLLCSSVQCIRHLEKCNGIEILADILSDETRDETVLSEAISVLTQVTAPWLDTNQHVADLTRHVDTFVASLTRLMRKQLNSETLLLISAALANLSFMEPKAVWSLQQHNSIGILLTAVRKLATRASVFLQEQTATLIANMAAVPEVRPSLAQARAVVALLCFLQTRASPLQRAPEILAAERLQHKSAIALSRLCSDVEIAQQVVELQGVTRLVKLCKEERERNHSDGVLVACLVSIVMGC</sequence>
<dbReference type="PROSITE" id="PS50176">
    <property type="entry name" value="ARM_REPEAT"/>
    <property type="match status" value="1"/>
</dbReference>
<dbReference type="GO" id="GO:0009786">
    <property type="term" value="P:regulation of asymmetric cell division"/>
    <property type="evidence" value="ECO:0007669"/>
    <property type="project" value="TreeGrafter"/>
</dbReference>
<dbReference type="InterPro" id="IPR016024">
    <property type="entry name" value="ARM-type_fold"/>
</dbReference>